<protein>
    <submittedName>
        <fullName evidence="2">Uncharacterized protein</fullName>
    </submittedName>
</protein>
<dbReference type="AlphaFoldDB" id="A0A0B5ASV1"/>
<dbReference type="KEGG" id="jeo:JMA_38780"/>
<feature type="transmembrane region" description="Helical" evidence="1">
    <location>
        <begin position="5"/>
        <end position="20"/>
    </location>
</feature>
<geneLocation type="plasmid" evidence="3"/>
<feature type="transmembrane region" description="Helical" evidence="1">
    <location>
        <begin position="53"/>
        <end position="74"/>
    </location>
</feature>
<reference evidence="2 3" key="1">
    <citation type="submission" date="2014-08" db="EMBL/GenBank/DDBJ databases">
        <title>Complete genome of a marine bacteria Jeotgalibacillus malaysiensis.</title>
        <authorList>
            <person name="Yaakop A.S."/>
            <person name="Chan K.-G."/>
            <person name="Goh K.M."/>
        </authorList>
    </citation>
    <scope>NUCLEOTIDE SEQUENCE [LARGE SCALE GENOMIC DNA]</scope>
    <source>
        <strain evidence="2 3">D5</strain>
        <plasmid evidence="3">Plasmid</plasmid>
    </source>
</reference>
<name>A0A0B5ASV1_9BACL</name>
<gene>
    <name evidence="2" type="ORF">JMA_38780</name>
</gene>
<keyword evidence="1" id="KW-0812">Transmembrane</keyword>
<evidence type="ECO:0000313" key="2">
    <source>
        <dbReference type="EMBL" id="AJD93196.1"/>
    </source>
</evidence>
<organism evidence="2 3">
    <name type="scientific">Jeotgalibacillus malaysiensis</name>
    <dbReference type="NCBI Taxonomy" id="1508404"/>
    <lineage>
        <taxon>Bacteria</taxon>
        <taxon>Bacillati</taxon>
        <taxon>Bacillota</taxon>
        <taxon>Bacilli</taxon>
        <taxon>Bacillales</taxon>
        <taxon>Caryophanaceae</taxon>
        <taxon>Jeotgalibacillus</taxon>
    </lineage>
</organism>
<keyword evidence="3" id="KW-1185">Reference proteome</keyword>
<evidence type="ECO:0000313" key="3">
    <source>
        <dbReference type="Proteomes" id="UP000031449"/>
    </source>
</evidence>
<keyword evidence="1" id="KW-1133">Transmembrane helix</keyword>
<evidence type="ECO:0000256" key="1">
    <source>
        <dbReference type="SAM" id="Phobius"/>
    </source>
</evidence>
<sequence>MSYLFWFTFFMVVAIVLWLEKRETSRLYQVLFVVISTQFMIFVSVKSERNESFLLFELFPLSLSFVLITIILLFNQTKKDTSNEVS</sequence>
<accession>A0A0B5ASV1</accession>
<dbReference type="Proteomes" id="UP000031449">
    <property type="component" value="Plasmid unnamed"/>
</dbReference>
<dbReference type="HOGENOM" id="CLU_2493744_0_0_9"/>
<keyword evidence="2" id="KW-0614">Plasmid</keyword>
<dbReference type="EMBL" id="CP009417">
    <property type="protein sequence ID" value="AJD93196.1"/>
    <property type="molecule type" value="Genomic_DNA"/>
</dbReference>
<proteinExistence type="predicted"/>
<dbReference type="BioCyc" id="JESP1508404:G14D9-13162-MONOMER"/>
<keyword evidence="1" id="KW-0472">Membrane</keyword>
<feature type="transmembrane region" description="Helical" evidence="1">
    <location>
        <begin position="27"/>
        <end position="47"/>
    </location>
</feature>